<dbReference type="GO" id="GO:0043190">
    <property type="term" value="C:ATP-binding cassette (ABC) transporter complex"/>
    <property type="evidence" value="ECO:0007669"/>
    <property type="project" value="InterPro"/>
</dbReference>
<dbReference type="PANTHER" id="PTHR30290:SF65">
    <property type="entry name" value="MONOACYL PHOSPHATIDYLINOSITOL TETRAMANNOSIDE-BINDING PROTEIN LPQW-RELATED"/>
    <property type="match status" value="1"/>
</dbReference>
<evidence type="ECO:0000313" key="3">
    <source>
        <dbReference type="EMBL" id="CAB4896152.1"/>
    </source>
</evidence>
<proteinExistence type="predicted"/>
<evidence type="ECO:0000313" key="4">
    <source>
        <dbReference type="EMBL" id="CAB4969305.1"/>
    </source>
</evidence>
<dbReference type="Gene3D" id="3.90.76.10">
    <property type="entry name" value="Dipeptide-binding Protein, Domain 1"/>
    <property type="match status" value="1"/>
</dbReference>
<dbReference type="InterPro" id="IPR039424">
    <property type="entry name" value="SBP_5"/>
</dbReference>
<name>A0A6J7R974_9ZZZZ</name>
<organism evidence="5">
    <name type="scientific">freshwater metagenome</name>
    <dbReference type="NCBI Taxonomy" id="449393"/>
    <lineage>
        <taxon>unclassified sequences</taxon>
        <taxon>metagenomes</taxon>
        <taxon>ecological metagenomes</taxon>
    </lineage>
</organism>
<sequence>MKVSGGVSSFFCLVLGLALLGGVWASTTAGASAREQSTPGTLKIAAEQEPSCMDWIGSCAGASWGIWAAGIETLPQALTVTPAGDYIPSSVLAGEPILEIGPPQKITYNINAAAVWSDNTPITSTDFEYTWKQIATGKDIYDKTGYEDIASIDTTDPKVAVVTFSEPFSGWRDLFGGFSFILPSHLLEGKNRAKIMKDGYSFSGGPWKLEGGKSGWKKTKSITLVPNQNYWGDKPLIGTVIFQFITESASEIQAVKSGQVSSAYPQPQIGALDQLSENPELKYEVSFGSVFEAFWLNAKAFPMDSLAVRKSLIYATDRQAIVDEIVKPSVNEGRVLQSFIVPTFPQYYEPAFSIYGTSANLSKVNELMTADGWKKGSDGIWAKGGRKAEFDVQTTAGNEARELTEQLWQSQLTQAGFKVTIKNPSADVLFGINGPKGRFAAALYAQVGTPDPSLCGIFCSANIPTKKNGFVGNNWTRLTSAAIDAPWTAVDSELDRTARTVSVKEGQNALAAEAVSIPLYQKPNIFVWNTAQIGGPLQDNPTLGPFFNLNLWYLK</sequence>
<dbReference type="EMBL" id="CAFBOF010000002">
    <property type="protein sequence ID" value="CAB4969305.1"/>
    <property type="molecule type" value="Genomic_DNA"/>
</dbReference>
<dbReference type="Gene3D" id="3.10.105.10">
    <property type="entry name" value="Dipeptide-binding Protein, Domain 3"/>
    <property type="match status" value="1"/>
</dbReference>
<accession>A0A6J7R974</accession>
<dbReference type="EMBL" id="CAFBMM010000003">
    <property type="protein sequence ID" value="CAB4896152.1"/>
    <property type="molecule type" value="Genomic_DNA"/>
</dbReference>
<dbReference type="InterPro" id="IPR000914">
    <property type="entry name" value="SBP_5_dom"/>
</dbReference>
<dbReference type="EMBL" id="CAEZYK010000057">
    <property type="protein sequence ID" value="CAB4726804.1"/>
    <property type="molecule type" value="Genomic_DNA"/>
</dbReference>
<dbReference type="InterPro" id="IPR030678">
    <property type="entry name" value="Peptide/Ni-bd"/>
</dbReference>
<dbReference type="GO" id="GO:0042597">
    <property type="term" value="C:periplasmic space"/>
    <property type="evidence" value="ECO:0007669"/>
    <property type="project" value="UniProtKB-ARBA"/>
</dbReference>
<dbReference type="Gene3D" id="3.40.190.10">
    <property type="entry name" value="Periplasmic binding protein-like II"/>
    <property type="match status" value="1"/>
</dbReference>
<dbReference type="Pfam" id="PF00496">
    <property type="entry name" value="SBP_bac_5"/>
    <property type="match status" value="1"/>
</dbReference>
<evidence type="ECO:0000313" key="2">
    <source>
        <dbReference type="EMBL" id="CAB4726804.1"/>
    </source>
</evidence>
<dbReference type="EMBL" id="CAFBPQ010000026">
    <property type="protein sequence ID" value="CAB5025365.1"/>
    <property type="molecule type" value="Genomic_DNA"/>
</dbReference>
<dbReference type="GO" id="GO:1904680">
    <property type="term" value="F:peptide transmembrane transporter activity"/>
    <property type="evidence" value="ECO:0007669"/>
    <property type="project" value="TreeGrafter"/>
</dbReference>
<evidence type="ECO:0000313" key="5">
    <source>
        <dbReference type="EMBL" id="CAB5025365.1"/>
    </source>
</evidence>
<feature type="domain" description="Solute-binding protein family 5" evidence="1">
    <location>
        <begin position="105"/>
        <end position="449"/>
    </location>
</feature>
<evidence type="ECO:0000259" key="1">
    <source>
        <dbReference type="Pfam" id="PF00496"/>
    </source>
</evidence>
<dbReference type="GO" id="GO:0015833">
    <property type="term" value="P:peptide transport"/>
    <property type="evidence" value="ECO:0007669"/>
    <property type="project" value="TreeGrafter"/>
</dbReference>
<dbReference type="AlphaFoldDB" id="A0A6J7R974"/>
<protein>
    <submittedName>
        <fullName evidence="5">Unannotated protein</fullName>
    </submittedName>
</protein>
<reference evidence="5" key="1">
    <citation type="submission" date="2020-05" db="EMBL/GenBank/DDBJ databases">
        <authorList>
            <person name="Chiriac C."/>
            <person name="Salcher M."/>
            <person name="Ghai R."/>
            <person name="Kavagutti S V."/>
        </authorList>
    </citation>
    <scope>NUCLEOTIDE SEQUENCE</scope>
</reference>
<dbReference type="SUPFAM" id="SSF53850">
    <property type="entry name" value="Periplasmic binding protein-like II"/>
    <property type="match status" value="1"/>
</dbReference>
<gene>
    <name evidence="2" type="ORF">UFOPK2683_01030</name>
    <name evidence="3" type="ORF">UFOPK3605_00209</name>
    <name evidence="4" type="ORF">UFOPK3897_00246</name>
    <name evidence="5" type="ORF">UFOPK4121_00920</name>
</gene>
<dbReference type="PANTHER" id="PTHR30290">
    <property type="entry name" value="PERIPLASMIC BINDING COMPONENT OF ABC TRANSPORTER"/>
    <property type="match status" value="1"/>
</dbReference>
<dbReference type="PIRSF" id="PIRSF002741">
    <property type="entry name" value="MppA"/>
    <property type="match status" value="1"/>
</dbReference>
<dbReference type="CDD" id="cd08513">
    <property type="entry name" value="PBP2_thermophilic_Hb8_like"/>
    <property type="match status" value="1"/>
</dbReference>